<dbReference type="EMBL" id="FOCG01000001">
    <property type="protein sequence ID" value="SEM84995.1"/>
    <property type="molecule type" value="Genomic_DNA"/>
</dbReference>
<organism evidence="7 8">
    <name type="scientific">Hydrogenoanaerobacterium saccharovorans</name>
    <dbReference type="NCBI Taxonomy" id="474960"/>
    <lineage>
        <taxon>Bacteria</taxon>
        <taxon>Bacillati</taxon>
        <taxon>Bacillota</taxon>
        <taxon>Clostridia</taxon>
        <taxon>Eubacteriales</taxon>
        <taxon>Oscillospiraceae</taxon>
        <taxon>Hydrogenoanaerobacterium</taxon>
    </lineage>
</organism>
<evidence type="ECO:0000256" key="6">
    <source>
        <dbReference type="SAM" id="Phobius"/>
    </source>
</evidence>
<dbReference type="Proteomes" id="UP000199158">
    <property type="component" value="Unassembled WGS sequence"/>
</dbReference>
<keyword evidence="8" id="KW-1185">Reference proteome</keyword>
<dbReference type="GO" id="GO:0016020">
    <property type="term" value="C:membrane"/>
    <property type="evidence" value="ECO:0007669"/>
    <property type="project" value="UniProtKB-SubCell"/>
</dbReference>
<keyword evidence="5 6" id="KW-0472">Membrane</keyword>
<protein>
    <submittedName>
        <fullName evidence="7">TspO and MBR related proteins</fullName>
    </submittedName>
</protein>
<reference evidence="7 8" key="1">
    <citation type="submission" date="2016-10" db="EMBL/GenBank/DDBJ databases">
        <authorList>
            <person name="de Groot N.N."/>
        </authorList>
    </citation>
    <scope>NUCLEOTIDE SEQUENCE [LARGE SCALE GENOMIC DNA]</scope>
    <source>
        <strain evidence="7 8">CGMCC 1.5070</strain>
    </source>
</reference>
<keyword evidence="4 6" id="KW-1133">Transmembrane helix</keyword>
<dbReference type="RefSeq" id="WP_092754173.1">
    <property type="nucleotide sequence ID" value="NZ_FOCG01000001.1"/>
</dbReference>
<feature type="transmembrane region" description="Helical" evidence="6">
    <location>
        <begin position="50"/>
        <end position="71"/>
    </location>
</feature>
<dbReference type="Gene3D" id="1.20.1260.100">
    <property type="entry name" value="TspO/MBR protein"/>
    <property type="match status" value="1"/>
</dbReference>
<accession>A0A1H8BQ65</accession>
<evidence type="ECO:0000313" key="8">
    <source>
        <dbReference type="Proteomes" id="UP000199158"/>
    </source>
</evidence>
<gene>
    <name evidence="7" type="ORF">SAMN05216180_2038</name>
</gene>
<dbReference type="STRING" id="474960.SAMN05216180_2038"/>
<sequence length="161" mass="18453">MKKSYVIRFKPLIISLLISLGVGALSGFLTKDSMKIYQSLIQPPLAPPPWVFPVVWTVLYILMGISAYLVFMSHAPEAQKATALTIYALQLAVNFIWPILFFNLGWILFAFFWLLLLIVLIVWMIVLFHRVSPLAAYLQIPYLVWTIFAGYLNLGVYLLNR</sequence>
<proteinExistence type="inferred from homology"/>
<evidence type="ECO:0000256" key="1">
    <source>
        <dbReference type="ARBA" id="ARBA00004141"/>
    </source>
</evidence>
<dbReference type="InterPro" id="IPR038330">
    <property type="entry name" value="TspO/MBR-related_sf"/>
</dbReference>
<dbReference type="InterPro" id="IPR004307">
    <property type="entry name" value="TspO_MBR"/>
</dbReference>
<evidence type="ECO:0000256" key="4">
    <source>
        <dbReference type="ARBA" id="ARBA00022989"/>
    </source>
</evidence>
<evidence type="ECO:0000256" key="3">
    <source>
        <dbReference type="ARBA" id="ARBA00022692"/>
    </source>
</evidence>
<evidence type="ECO:0000256" key="2">
    <source>
        <dbReference type="ARBA" id="ARBA00007524"/>
    </source>
</evidence>
<dbReference type="PIRSF" id="PIRSF005859">
    <property type="entry name" value="PBR"/>
    <property type="match status" value="1"/>
</dbReference>
<evidence type="ECO:0000313" key="7">
    <source>
        <dbReference type="EMBL" id="SEM84995.1"/>
    </source>
</evidence>
<dbReference type="FunFam" id="1.20.1260.100:FF:000001">
    <property type="entry name" value="translocator protein 2"/>
    <property type="match status" value="1"/>
</dbReference>
<comment type="subcellular location">
    <subcellularLocation>
        <location evidence="1">Membrane</location>
        <topology evidence="1">Multi-pass membrane protein</topology>
    </subcellularLocation>
</comment>
<feature type="transmembrane region" description="Helical" evidence="6">
    <location>
        <begin position="140"/>
        <end position="159"/>
    </location>
</feature>
<dbReference type="PANTHER" id="PTHR10057:SF0">
    <property type="entry name" value="TRANSLOCATOR PROTEIN"/>
    <property type="match status" value="1"/>
</dbReference>
<dbReference type="PANTHER" id="PTHR10057">
    <property type="entry name" value="PERIPHERAL-TYPE BENZODIAZEPINE RECEPTOR"/>
    <property type="match status" value="1"/>
</dbReference>
<name>A0A1H8BQ65_9FIRM</name>
<dbReference type="GO" id="GO:0033013">
    <property type="term" value="P:tetrapyrrole metabolic process"/>
    <property type="evidence" value="ECO:0007669"/>
    <property type="project" value="UniProtKB-ARBA"/>
</dbReference>
<evidence type="ECO:0000256" key="5">
    <source>
        <dbReference type="ARBA" id="ARBA00023136"/>
    </source>
</evidence>
<keyword evidence="3 6" id="KW-0812">Transmembrane</keyword>
<comment type="similarity">
    <text evidence="2">Belongs to the TspO/BZRP family.</text>
</comment>
<dbReference type="CDD" id="cd15904">
    <property type="entry name" value="TSPO_MBR"/>
    <property type="match status" value="1"/>
</dbReference>
<dbReference type="AlphaFoldDB" id="A0A1H8BQ65"/>
<dbReference type="Pfam" id="PF03073">
    <property type="entry name" value="TspO_MBR"/>
    <property type="match status" value="1"/>
</dbReference>
<feature type="transmembrane region" description="Helical" evidence="6">
    <location>
        <begin position="12"/>
        <end position="30"/>
    </location>
</feature>
<dbReference type="OrthoDB" id="9795496at2"/>
<feature type="transmembrane region" description="Helical" evidence="6">
    <location>
        <begin position="106"/>
        <end position="128"/>
    </location>
</feature>